<evidence type="ECO:0000313" key="2">
    <source>
        <dbReference type="EMBL" id="VDN87337.1"/>
    </source>
</evidence>
<accession>A0A0N4TDA0</accession>
<dbReference type="WBParaSite" id="BPAG_0000618801-mRNA-1">
    <property type="protein sequence ID" value="BPAG_0000618801-mRNA-1"/>
    <property type="gene ID" value="BPAG_0000618801"/>
</dbReference>
<reference evidence="4" key="1">
    <citation type="submission" date="2017-02" db="UniProtKB">
        <authorList>
            <consortium name="WormBaseParasite"/>
        </authorList>
    </citation>
    <scope>IDENTIFICATION</scope>
</reference>
<dbReference type="Proteomes" id="UP000278627">
    <property type="component" value="Unassembled WGS sequence"/>
</dbReference>
<dbReference type="Pfam" id="PF20146">
    <property type="entry name" value="NRF"/>
    <property type="match status" value="1"/>
</dbReference>
<name>A0A0N4TDA0_BRUPA</name>
<dbReference type="AlphaFoldDB" id="A0A0N4TDA0"/>
<dbReference type="SMART" id="SM00703">
    <property type="entry name" value="NRF"/>
    <property type="match status" value="1"/>
</dbReference>
<organism evidence="4">
    <name type="scientific">Brugia pahangi</name>
    <name type="common">Filarial nematode worm</name>
    <dbReference type="NCBI Taxonomy" id="6280"/>
    <lineage>
        <taxon>Eukaryota</taxon>
        <taxon>Metazoa</taxon>
        <taxon>Ecdysozoa</taxon>
        <taxon>Nematoda</taxon>
        <taxon>Chromadorea</taxon>
        <taxon>Rhabditida</taxon>
        <taxon>Spirurina</taxon>
        <taxon>Spiruromorpha</taxon>
        <taxon>Filarioidea</taxon>
        <taxon>Onchocercidae</taxon>
        <taxon>Brugia</taxon>
    </lineage>
</organism>
<feature type="domain" description="Nose resistant-to-fluoxetine protein N-terminal" evidence="1">
    <location>
        <begin position="28"/>
        <end position="145"/>
    </location>
</feature>
<evidence type="ECO:0000313" key="3">
    <source>
        <dbReference type="Proteomes" id="UP000278627"/>
    </source>
</evidence>
<sequence length="145" mass="16559">MDECFKDLAKLIDSVANALLLTTYCRLTNQNQTEIKQCFDAHLAFHEHSSQVLDAWGRPSAGIYSSGPFFWLGAYDQCQSISNIMALNQSVQYCRANIHIEAYGMQHHQIPLFYGMCLPVHCNEHSVNDIFPIFSYFLEKTFGIL</sequence>
<evidence type="ECO:0000313" key="4">
    <source>
        <dbReference type="WBParaSite" id="BPAG_0000618801-mRNA-1"/>
    </source>
</evidence>
<dbReference type="EMBL" id="UZAD01005239">
    <property type="protein sequence ID" value="VDN87337.1"/>
    <property type="molecule type" value="Genomic_DNA"/>
</dbReference>
<reference evidence="2 3" key="2">
    <citation type="submission" date="2018-11" db="EMBL/GenBank/DDBJ databases">
        <authorList>
            <consortium name="Pathogen Informatics"/>
        </authorList>
    </citation>
    <scope>NUCLEOTIDE SEQUENCE [LARGE SCALE GENOMIC DNA]</scope>
</reference>
<evidence type="ECO:0000259" key="1">
    <source>
        <dbReference type="SMART" id="SM00703"/>
    </source>
</evidence>
<dbReference type="InterPro" id="IPR006621">
    <property type="entry name" value="Nose-resist-to-fluoxetine_N"/>
</dbReference>
<protein>
    <submittedName>
        <fullName evidence="4">NRF domain-containing protein</fullName>
    </submittedName>
</protein>
<proteinExistence type="predicted"/>
<keyword evidence="3" id="KW-1185">Reference proteome</keyword>
<gene>
    <name evidence="2" type="ORF">BPAG_LOCUS6151</name>
</gene>